<keyword evidence="4" id="KW-1185">Reference proteome</keyword>
<feature type="domain" description="DUF58" evidence="2">
    <location>
        <begin position="203"/>
        <end position="273"/>
    </location>
</feature>
<evidence type="ECO:0000313" key="4">
    <source>
        <dbReference type="Proteomes" id="UP000318336"/>
    </source>
</evidence>
<dbReference type="PANTHER" id="PTHR34351">
    <property type="entry name" value="SLR1927 PROTEIN-RELATED"/>
    <property type="match status" value="1"/>
</dbReference>
<evidence type="ECO:0000259" key="2">
    <source>
        <dbReference type="Pfam" id="PF01882"/>
    </source>
</evidence>
<keyword evidence="1" id="KW-1133">Transmembrane helix</keyword>
<keyword evidence="1" id="KW-0812">Transmembrane</keyword>
<dbReference type="AlphaFoldDB" id="A0A542XAA7"/>
<dbReference type="InterPro" id="IPR002881">
    <property type="entry name" value="DUF58"/>
</dbReference>
<reference evidence="3 4" key="1">
    <citation type="submission" date="2019-06" db="EMBL/GenBank/DDBJ databases">
        <title>Sequencing the genomes of 1000 actinobacteria strains.</title>
        <authorList>
            <person name="Klenk H.-P."/>
        </authorList>
    </citation>
    <scope>NUCLEOTIDE SEQUENCE [LARGE SCALE GENOMIC DNA]</scope>
    <source>
        <strain evidence="3 4">DSM 24617</strain>
    </source>
</reference>
<comment type="caution">
    <text evidence="3">The sequence shown here is derived from an EMBL/GenBank/DDBJ whole genome shotgun (WGS) entry which is preliminary data.</text>
</comment>
<sequence length="420" mass="45300">MAGAKRFRTLTGRGRALLACGVVLVLAGVLLGFPDLTRIGVLLMALPLVARLIARRRPPQLSVERHVVPTRLQPDERADVAVDFVNLGSRSTTLYTAEEQVDFVLGDRPRFLLPRLEPGARRRLTYAIRSQVRGRHRLGPIALQQQDPFGLTHVDLMVRSESEVVVLPRVVPLGAGQPAGSGMGIEGETPQMVALHGEDDVSIRAYRDGDDLRKVHWPATAHRGELMVRQEDRPARRSAVLLLDSRESGHSPGSYSGTFEWAVSAVASVATHLGRFGYTLHLATRETLAAGELDTDLDPASVLEQLAVAERGSDEEHERLVQAAQDLTERTGGLVAVVTSVDDLSMPTLAALRRPGTGAQAMVIDPDAFQQGAAEVGEVTLGHQALLHRAGWRAVPVGGQTSIPEAWQLLTASGRPGVLT</sequence>
<dbReference type="Proteomes" id="UP000318336">
    <property type="component" value="Unassembled WGS sequence"/>
</dbReference>
<dbReference type="EMBL" id="VFOK01000001">
    <property type="protein sequence ID" value="TQL32782.1"/>
    <property type="molecule type" value="Genomic_DNA"/>
</dbReference>
<dbReference type="PANTHER" id="PTHR34351:SF1">
    <property type="entry name" value="SLR1927 PROTEIN"/>
    <property type="match status" value="1"/>
</dbReference>
<protein>
    <submittedName>
        <fullName evidence="3">Uncharacterized protein (DUF58 family)</fullName>
    </submittedName>
</protein>
<keyword evidence="1" id="KW-0472">Membrane</keyword>
<gene>
    <name evidence="3" type="ORF">FB554_0914</name>
</gene>
<name>A0A542XAA7_9MICO</name>
<proteinExistence type="predicted"/>
<organism evidence="3 4">
    <name type="scientific">Barrientosiimonas humi</name>
    <dbReference type="NCBI Taxonomy" id="999931"/>
    <lineage>
        <taxon>Bacteria</taxon>
        <taxon>Bacillati</taxon>
        <taxon>Actinomycetota</taxon>
        <taxon>Actinomycetes</taxon>
        <taxon>Micrococcales</taxon>
        <taxon>Dermacoccaceae</taxon>
        <taxon>Barrientosiimonas</taxon>
    </lineage>
</organism>
<dbReference type="OrthoDB" id="9812729at2"/>
<accession>A0A542XAA7</accession>
<dbReference type="Pfam" id="PF01882">
    <property type="entry name" value="DUF58"/>
    <property type="match status" value="1"/>
</dbReference>
<dbReference type="RefSeq" id="WP_142004850.1">
    <property type="nucleotide sequence ID" value="NZ_CAJTBP010000001.1"/>
</dbReference>
<evidence type="ECO:0000256" key="1">
    <source>
        <dbReference type="SAM" id="Phobius"/>
    </source>
</evidence>
<feature type="transmembrane region" description="Helical" evidence="1">
    <location>
        <begin position="12"/>
        <end position="30"/>
    </location>
</feature>
<evidence type="ECO:0000313" key="3">
    <source>
        <dbReference type="EMBL" id="TQL32782.1"/>
    </source>
</evidence>